<dbReference type="SMART" id="SM01007">
    <property type="entry name" value="Aldolase_II"/>
    <property type="match status" value="1"/>
</dbReference>
<dbReference type="GO" id="GO:0051015">
    <property type="term" value="F:actin filament binding"/>
    <property type="evidence" value="ECO:0007669"/>
    <property type="project" value="TreeGrafter"/>
</dbReference>
<dbReference type="InterPro" id="IPR001303">
    <property type="entry name" value="Aldolase_II/adducin_N"/>
</dbReference>
<feature type="compositionally biased region" description="Polar residues" evidence="1">
    <location>
        <begin position="1"/>
        <end position="10"/>
    </location>
</feature>
<evidence type="ECO:0000313" key="4">
    <source>
        <dbReference type="Proteomes" id="UP000309340"/>
    </source>
</evidence>
<dbReference type="NCBIfam" id="NF004855">
    <property type="entry name" value="PRK06208.1"/>
    <property type="match status" value="1"/>
</dbReference>
<proteinExistence type="predicted"/>
<sequence length="302" mass="33155">MAPSAISPSEQEALPINPKPSLPKGTNEVPKKQKTPLEMISQGVSLPSIPTHPNFATHRQWQLEHLAIAFRVFARKGYTEGMSGHISVRDPEFPHTFWTNPLGRHFGLLKASDMILVDYEGKAVGGNLSRPANAAGFLIHSAVHKARPDVTAACHTHSPAGKAWSTFARPLEMLNQDVTYFYGDAQAVYKDFGGVVFTAEEGERLAAALGPKGKGMILRNHGLLTVGSTVDEAAYLYTLMERSCEVQLMVEAAAANGVQKVYVPEESARYTFEMSSDPEALYWEFQPDLEYEEHMSGGAHKQ</sequence>
<accession>A0A4U0XQX6</accession>
<name>A0A4U0XQX6_9PEZI</name>
<evidence type="ECO:0000259" key="2">
    <source>
        <dbReference type="SMART" id="SM01007"/>
    </source>
</evidence>
<dbReference type="SUPFAM" id="SSF53639">
    <property type="entry name" value="AraD/HMP-PK domain-like"/>
    <property type="match status" value="1"/>
</dbReference>
<feature type="domain" description="Class II aldolase/adducin N-terminal" evidence="2">
    <location>
        <begin position="64"/>
        <end position="248"/>
    </location>
</feature>
<evidence type="ECO:0000313" key="3">
    <source>
        <dbReference type="EMBL" id="TKA77345.1"/>
    </source>
</evidence>
<dbReference type="STRING" id="329884.A0A4U0XQX6"/>
<dbReference type="GO" id="GO:0005856">
    <property type="term" value="C:cytoskeleton"/>
    <property type="evidence" value="ECO:0007669"/>
    <property type="project" value="TreeGrafter"/>
</dbReference>
<reference evidence="3 4" key="1">
    <citation type="submission" date="2017-03" db="EMBL/GenBank/DDBJ databases">
        <title>Genomes of endolithic fungi from Antarctica.</title>
        <authorList>
            <person name="Coleine C."/>
            <person name="Masonjones S."/>
            <person name="Stajich J.E."/>
        </authorList>
    </citation>
    <scope>NUCLEOTIDE SEQUENCE [LARGE SCALE GENOMIC DNA]</scope>
    <source>
        <strain evidence="3 4">CCFEE 5184</strain>
    </source>
</reference>
<comment type="caution">
    <text evidence="3">The sequence shown here is derived from an EMBL/GenBank/DDBJ whole genome shotgun (WGS) entry which is preliminary data.</text>
</comment>
<dbReference type="PANTHER" id="PTHR10672:SF25">
    <property type="entry name" value="MEIOTICALLY UP-REGULATED GENE 14 PROTEIN"/>
    <property type="match status" value="1"/>
</dbReference>
<dbReference type="Proteomes" id="UP000309340">
    <property type="component" value="Unassembled WGS sequence"/>
</dbReference>
<dbReference type="FunFam" id="3.40.225.10:FF:000009">
    <property type="entry name" value="Class II aldolase/adducin N-terminal"/>
    <property type="match status" value="1"/>
</dbReference>
<protein>
    <recommendedName>
        <fullName evidence="2">Class II aldolase/adducin N-terminal domain-containing protein</fullName>
    </recommendedName>
</protein>
<dbReference type="Pfam" id="PF00596">
    <property type="entry name" value="Aldolase_II"/>
    <property type="match status" value="1"/>
</dbReference>
<dbReference type="OrthoDB" id="3238794at2759"/>
<keyword evidence="4" id="KW-1185">Reference proteome</keyword>
<dbReference type="InterPro" id="IPR051017">
    <property type="entry name" value="Aldolase-II_Adducin_sf"/>
</dbReference>
<dbReference type="AlphaFoldDB" id="A0A4U0XQX6"/>
<dbReference type="InterPro" id="IPR036409">
    <property type="entry name" value="Aldolase_II/adducin_N_sf"/>
</dbReference>
<feature type="region of interest" description="Disordered" evidence="1">
    <location>
        <begin position="1"/>
        <end position="31"/>
    </location>
</feature>
<organism evidence="3 4">
    <name type="scientific">Friedmanniomyces simplex</name>
    <dbReference type="NCBI Taxonomy" id="329884"/>
    <lineage>
        <taxon>Eukaryota</taxon>
        <taxon>Fungi</taxon>
        <taxon>Dikarya</taxon>
        <taxon>Ascomycota</taxon>
        <taxon>Pezizomycotina</taxon>
        <taxon>Dothideomycetes</taxon>
        <taxon>Dothideomycetidae</taxon>
        <taxon>Mycosphaerellales</taxon>
        <taxon>Teratosphaeriaceae</taxon>
        <taxon>Friedmanniomyces</taxon>
    </lineage>
</organism>
<dbReference type="PANTHER" id="PTHR10672">
    <property type="entry name" value="ADDUCIN"/>
    <property type="match status" value="1"/>
</dbReference>
<dbReference type="Gene3D" id="3.40.225.10">
    <property type="entry name" value="Class II aldolase/adducin N-terminal domain"/>
    <property type="match status" value="1"/>
</dbReference>
<evidence type="ECO:0000256" key="1">
    <source>
        <dbReference type="SAM" id="MobiDB-lite"/>
    </source>
</evidence>
<dbReference type="EMBL" id="NAJQ01000140">
    <property type="protein sequence ID" value="TKA77345.1"/>
    <property type="molecule type" value="Genomic_DNA"/>
</dbReference>
<gene>
    <name evidence="3" type="ORF">B0A55_03410</name>
</gene>